<dbReference type="PANTHER" id="PTHR45649">
    <property type="entry name" value="AMINO-ACID PERMEASE BAT1"/>
    <property type="match status" value="1"/>
</dbReference>
<reference evidence="7 8" key="1">
    <citation type="journal article" date="2012" name="Eukaryot. Cell">
        <title>Genome sequence of the fungus Glarea lozoyensis: the first genome sequence of a species from the Helotiaceae family.</title>
        <authorList>
            <person name="Youssar L."/>
            <person name="Gruening B.A."/>
            <person name="Erxleben A."/>
            <person name="Guenther S."/>
            <person name="Huettel W."/>
        </authorList>
    </citation>
    <scope>NUCLEOTIDE SEQUENCE [LARGE SCALE GENOMIC DNA]</scope>
    <source>
        <strain evidence="8">ATCC 74030 / MF5533</strain>
    </source>
</reference>
<evidence type="ECO:0000256" key="5">
    <source>
        <dbReference type="ARBA" id="ARBA00023136"/>
    </source>
</evidence>
<evidence type="ECO:0000256" key="3">
    <source>
        <dbReference type="ARBA" id="ARBA00022692"/>
    </source>
</evidence>
<gene>
    <name evidence="7" type="ORF">M7I_1739</name>
</gene>
<evidence type="ECO:0000256" key="6">
    <source>
        <dbReference type="SAM" id="Phobius"/>
    </source>
</evidence>
<keyword evidence="8" id="KW-1185">Reference proteome</keyword>
<protein>
    <submittedName>
        <fullName evidence="7">Uncharacterized protein</fullName>
    </submittedName>
</protein>
<keyword evidence="5 6" id="KW-0472">Membrane</keyword>
<evidence type="ECO:0000313" key="7">
    <source>
        <dbReference type="EMBL" id="EHL02146.1"/>
    </source>
</evidence>
<dbReference type="EMBL" id="AGUE01000032">
    <property type="protein sequence ID" value="EHL02146.1"/>
    <property type="molecule type" value="Genomic_DNA"/>
</dbReference>
<sequence length="133" mass="14840">METFKHVEYTNFEKQSTDHRHSEIGLLVNSEGLRNRAERGQGLEQFVKDEDTLALARSGKKQILARRFGFISVVGFACTLMNTWEGVLTTFLLGYQNGGPAGLVYGFLVAWVGTLNAFAISTVCQTYDIRSKV</sequence>
<dbReference type="OrthoDB" id="3537901at2759"/>
<dbReference type="PANTHER" id="PTHR45649:SF1">
    <property type="entry name" value="TRANSPORTER, PUTATIVE (EUROFUNG)-RELATED"/>
    <property type="match status" value="1"/>
</dbReference>
<dbReference type="GO" id="GO:0016020">
    <property type="term" value="C:membrane"/>
    <property type="evidence" value="ECO:0007669"/>
    <property type="project" value="UniProtKB-SubCell"/>
</dbReference>
<evidence type="ECO:0000256" key="1">
    <source>
        <dbReference type="ARBA" id="ARBA00004141"/>
    </source>
</evidence>
<feature type="transmembrane region" description="Helical" evidence="6">
    <location>
        <begin position="104"/>
        <end position="124"/>
    </location>
</feature>
<dbReference type="InParanoid" id="H0EH05"/>
<comment type="subcellular location">
    <subcellularLocation>
        <location evidence="1">Membrane</location>
        <topology evidence="1">Multi-pass membrane protein</topology>
    </subcellularLocation>
</comment>
<organism evidence="7 8">
    <name type="scientific">Glarea lozoyensis (strain ATCC 74030 / MF5533)</name>
    <dbReference type="NCBI Taxonomy" id="1104152"/>
    <lineage>
        <taxon>Eukaryota</taxon>
        <taxon>Fungi</taxon>
        <taxon>Dikarya</taxon>
        <taxon>Ascomycota</taxon>
        <taxon>Pezizomycotina</taxon>
        <taxon>Leotiomycetes</taxon>
        <taxon>Helotiales</taxon>
        <taxon>Helotiaceae</taxon>
        <taxon>Glarea</taxon>
    </lineage>
</organism>
<keyword evidence="4 6" id="KW-1133">Transmembrane helix</keyword>
<feature type="transmembrane region" description="Helical" evidence="6">
    <location>
        <begin position="64"/>
        <end position="84"/>
    </location>
</feature>
<dbReference type="Proteomes" id="UP000005446">
    <property type="component" value="Unassembled WGS sequence"/>
</dbReference>
<evidence type="ECO:0000256" key="4">
    <source>
        <dbReference type="ARBA" id="ARBA00022989"/>
    </source>
</evidence>
<name>H0EH05_GLAL7</name>
<comment type="caution">
    <text evidence="7">The sequence shown here is derived from an EMBL/GenBank/DDBJ whole genome shotgun (WGS) entry which is preliminary data.</text>
</comment>
<dbReference type="GO" id="GO:0022857">
    <property type="term" value="F:transmembrane transporter activity"/>
    <property type="evidence" value="ECO:0007669"/>
    <property type="project" value="UniProtKB-ARBA"/>
</dbReference>
<accession>H0EH05</accession>
<evidence type="ECO:0000256" key="2">
    <source>
        <dbReference type="ARBA" id="ARBA00022448"/>
    </source>
</evidence>
<dbReference type="AlphaFoldDB" id="H0EH05"/>
<keyword evidence="3 6" id="KW-0812">Transmembrane</keyword>
<keyword evidence="2" id="KW-0813">Transport</keyword>
<dbReference type="HOGENOM" id="CLU_1906932_0_0_1"/>
<evidence type="ECO:0000313" key="8">
    <source>
        <dbReference type="Proteomes" id="UP000005446"/>
    </source>
</evidence>
<proteinExistence type="predicted"/>